<dbReference type="InterPro" id="IPR011095">
    <property type="entry name" value="Dala_Dala_lig_C"/>
</dbReference>
<evidence type="ECO:0000313" key="4">
    <source>
        <dbReference type="Proteomes" id="UP001610432"/>
    </source>
</evidence>
<sequence>MPIEIPKSRNRQSSSSSQSRDIPPTNHSYFDQNYRSTSPVQISPDASSPRFSKPESIKRVSNPTRKSSDDYRRYSGTVNHCGRHSNDWLFGGLRYRDSGADIAYTLSKSGTTVITPGESPDPANQDDWCFPDTEEGILDAVQRGATHLWANTVVGQLPLCVDRFDDKAFLNDSLRRYDGLMLPKAWTINGSPIGKNDQAASTETLESTLATINESDYPIVAKPVRGRGSHAVKICHNAVELKDHASQLLLESPQVLLEEHLCGEEGTITIMPPSQQPIPGLKQQIVTSDTGHYYPSLDSIMSTVSHCTAAR</sequence>
<evidence type="ECO:0000256" key="1">
    <source>
        <dbReference type="SAM" id="MobiDB-lite"/>
    </source>
</evidence>
<dbReference type="EMBL" id="JBFXLQ010000048">
    <property type="protein sequence ID" value="KAL2863693.1"/>
    <property type="molecule type" value="Genomic_DNA"/>
</dbReference>
<proteinExistence type="predicted"/>
<keyword evidence="4" id="KW-1185">Reference proteome</keyword>
<dbReference type="RefSeq" id="XP_070882672.1">
    <property type="nucleotide sequence ID" value="XM_071033653.1"/>
</dbReference>
<evidence type="ECO:0000259" key="2">
    <source>
        <dbReference type="Pfam" id="PF07478"/>
    </source>
</evidence>
<protein>
    <recommendedName>
        <fullName evidence="2">D-alanine--D-alanine ligase C-terminal domain-containing protein</fullName>
    </recommendedName>
</protein>
<evidence type="ECO:0000313" key="3">
    <source>
        <dbReference type="EMBL" id="KAL2863693.1"/>
    </source>
</evidence>
<gene>
    <name evidence="3" type="ORF">BJX67DRAFT_384391</name>
</gene>
<accession>A0ABR4LGK4</accession>
<reference evidence="3 4" key="1">
    <citation type="submission" date="2024-07" db="EMBL/GenBank/DDBJ databases">
        <title>Section-level genome sequencing and comparative genomics of Aspergillus sections Usti and Cavernicolus.</title>
        <authorList>
            <consortium name="Lawrence Berkeley National Laboratory"/>
            <person name="Nybo J.L."/>
            <person name="Vesth T.C."/>
            <person name="Theobald S."/>
            <person name="Frisvad J.C."/>
            <person name="Larsen T.O."/>
            <person name="Kjaerboelling I."/>
            <person name="Rothschild-Mancinelli K."/>
            <person name="Lyhne E.K."/>
            <person name="Kogle M.E."/>
            <person name="Barry K."/>
            <person name="Clum A."/>
            <person name="Na H."/>
            <person name="Ledsgaard L."/>
            <person name="Lin J."/>
            <person name="Lipzen A."/>
            <person name="Kuo A."/>
            <person name="Riley R."/>
            <person name="Mondo S."/>
            <person name="Labutti K."/>
            <person name="Haridas S."/>
            <person name="Pangalinan J."/>
            <person name="Salamov A.A."/>
            <person name="Simmons B.A."/>
            <person name="Magnuson J.K."/>
            <person name="Chen J."/>
            <person name="Drula E."/>
            <person name="Henrissat B."/>
            <person name="Wiebenga A."/>
            <person name="Lubbers R.J."/>
            <person name="Gomes A.C."/>
            <person name="Macurrencykelacurrency M.R."/>
            <person name="Stajich J."/>
            <person name="Grigoriev I.V."/>
            <person name="Mortensen U.H."/>
            <person name="De Vries R.P."/>
            <person name="Baker S.E."/>
            <person name="Andersen M.R."/>
        </authorList>
    </citation>
    <scope>NUCLEOTIDE SEQUENCE [LARGE SCALE GENOMIC DNA]</scope>
    <source>
        <strain evidence="3 4">CBS 449.75</strain>
    </source>
</reference>
<name>A0ABR4LGK4_9EURO</name>
<feature type="compositionally biased region" description="Polar residues" evidence="1">
    <location>
        <begin position="25"/>
        <end position="50"/>
    </location>
</feature>
<feature type="compositionally biased region" description="Low complexity" evidence="1">
    <location>
        <begin position="11"/>
        <end position="20"/>
    </location>
</feature>
<feature type="region of interest" description="Disordered" evidence="1">
    <location>
        <begin position="1"/>
        <end position="74"/>
    </location>
</feature>
<dbReference type="Gene3D" id="3.30.470.20">
    <property type="entry name" value="ATP-grasp fold, B domain"/>
    <property type="match status" value="1"/>
</dbReference>
<comment type="caution">
    <text evidence="3">The sequence shown here is derived from an EMBL/GenBank/DDBJ whole genome shotgun (WGS) entry which is preliminary data.</text>
</comment>
<dbReference type="Pfam" id="PF07478">
    <property type="entry name" value="Dala_Dala_lig_C"/>
    <property type="match status" value="1"/>
</dbReference>
<organism evidence="3 4">
    <name type="scientific">Aspergillus lucknowensis</name>
    <dbReference type="NCBI Taxonomy" id="176173"/>
    <lineage>
        <taxon>Eukaryota</taxon>
        <taxon>Fungi</taxon>
        <taxon>Dikarya</taxon>
        <taxon>Ascomycota</taxon>
        <taxon>Pezizomycotina</taxon>
        <taxon>Eurotiomycetes</taxon>
        <taxon>Eurotiomycetidae</taxon>
        <taxon>Eurotiales</taxon>
        <taxon>Aspergillaceae</taxon>
        <taxon>Aspergillus</taxon>
        <taxon>Aspergillus subgen. Nidulantes</taxon>
    </lineage>
</organism>
<dbReference type="GeneID" id="98148725"/>
<dbReference type="SUPFAM" id="SSF56059">
    <property type="entry name" value="Glutathione synthetase ATP-binding domain-like"/>
    <property type="match status" value="1"/>
</dbReference>
<dbReference type="Proteomes" id="UP001610432">
    <property type="component" value="Unassembled WGS sequence"/>
</dbReference>
<feature type="domain" description="D-alanine--D-alanine ligase C-terminal" evidence="2">
    <location>
        <begin position="203"/>
        <end position="283"/>
    </location>
</feature>